<reference evidence="2 3" key="1">
    <citation type="submission" date="2016-03" db="EMBL/GenBank/DDBJ databases">
        <title>Complete genome sequence of Shewanella psychrophila WP2, a deep sea bacterium isolated from west Pacific sediment.</title>
        <authorList>
            <person name="Xu G."/>
            <person name="Jian H."/>
        </authorList>
    </citation>
    <scope>NUCLEOTIDE SEQUENCE [LARGE SCALE GENOMIC DNA]</scope>
    <source>
        <strain evidence="2 3">WP2</strain>
    </source>
</reference>
<feature type="domain" description="Thioesterase putative" evidence="1">
    <location>
        <begin position="24"/>
        <end position="160"/>
    </location>
</feature>
<organism evidence="2 3">
    <name type="scientific">Shewanella psychrophila</name>
    <dbReference type="NCBI Taxonomy" id="225848"/>
    <lineage>
        <taxon>Bacteria</taxon>
        <taxon>Pseudomonadati</taxon>
        <taxon>Pseudomonadota</taxon>
        <taxon>Gammaproteobacteria</taxon>
        <taxon>Alteromonadales</taxon>
        <taxon>Shewanellaceae</taxon>
        <taxon>Shewanella</taxon>
    </lineage>
</organism>
<dbReference type="NCBIfam" id="TIGR02447">
    <property type="entry name" value="yiiD_Cterm"/>
    <property type="match status" value="1"/>
</dbReference>
<dbReference type="Gene3D" id="3.10.129.10">
    <property type="entry name" value="Hotdog Thioesterase"/>
    <property type="match status" value="1"/>
</dbReference>
<accession>A0A1S6HSJ2</accession>
<protein>
    <submittedName>
        <fullName evidence="2">Thioesterase-like protein</fullName>
    </submittedName>
</protein>
<evidence type="ECO:0000313" key="3">
    <source>
        <dbReference type="Proteomes" id="UP000189545"/>
    </source>
</evidence>
<dbReference type="Pfam" id="PF09500">
    <property type="entry name" value="YiiD_C"/>
    <property type="match status" value="1"/>
</dbReference>
<evidence type="ECO:0000313" key="2">
    <source>
        <dbReference type="EMBL" id="AQS38485.1"/>
    </source>
</evidence>
<dbReference type="EMBL" id="CP014782">
    <property type="protein sequence ID" value="AQS38485.1"/>
    <property type="molecule type" value="Genomic_DNA"/>
</dbReference>
<dbReference type="SUPFAM" id="SSF54637">
    <property type="entry name" value="Thioesterase/thiol ester dehydrase-isomerase"/>
    <property type="match status" value="1"/>
</dbReference>
<dbReference type="Proteomes" id="UP000189545">
    <property type="component" value="Chromosome"/>
</dbReference>
<proteinExistence type="predicted"/>
<keyword evidence="3" id="KW-1185">Reference proteome</keyword>
<gene>
    <name evidence="2" type="ORF">Sps_03349</name>
</gene>
<dbReference type="STRING" id="225848.Sps_03349"/>
<name>A0A1S6HSJ2_9GAMM</name>
<dbReference type="AlphaFoldDB" id="A0A1S6HSJ2"/>
<sequence length="167" mass="18642">MANSNKCGTQKNSDKQENIDKLLSELQQTWYRTIPVSGFMKIMPVAYSDKEFRVTAPLEPNINLHQTMFAGSIYTLMTLTGWGMVWLQQSLADLQGDIVLVDAKVRYLAPIETAPVAKVSWPDTDMSVLSKGRRLKVKLEVKLYCGDSCCATFEGLYISKPKVSTPG</sequence>
<dbReference type="InterPro" id="IPR012660">
    <property type="entry name" value="YiiD_C"/>
</dbReference>
<dbReference type="KEGG" id="spsw:Sps_03349"/>
<evidence type="ECO:0000259" key="1">
    <source>
        <dbReference type="Pfam" id="PF09500"/>
    </source>
</evidence>
<dbReference type="InterPro" id="IPR029069">
    <property type="entry name" value="HotDog_dom_sf"/>
</dbReference>